<evidence type="ECO:0000256" key="1">
    <source>
        <dbReference type="SAM" id="SignalP"/>
    </source>
</evidence>
<dbReference type="EMBL" id="PYGK01000017">
    <property type="protein sequence ID" value="PSL23651.1"/>
    <property type="molecule type" value="Genomic_DNA"/>
</dbReference>
<accession>A0A2P8FPJ2</accession>
<dbReference type="AlphaFoldDB" id="A0A2P8FPJ2"/>
<feature type="signal peptide" evidence="1">
    <location>
        <begin position="1"/>
        <end position="21"/>
    </location>
</feature>
<keyword evidence="3" id="KW-1185">Reference proteome</keyword>
<reference evidence="2 3" key="1">
    <citation type="submission" date="2018-03" db="EMBL/GenBank/DDBJ databases">
        <title>Genomic Encyclopedia of Archaeal and Bacterial Type Strains, Phase II (KMG-II): from individual species to whole genera.</title>
        <authorList>
            <person name="Goeker M."/>
        </authorList>
    </citation>
    <scope>NUCLEOTIDE SEQUENCE [LARGE SCALE GENOMIC DNA]</scope>
    <source>
        <strain evidence="2 3">DSM 18107</strain>
    </source>
</reference>
<name>A0A2P8FPJ2_9BACT</name>
<proteinExistence type="predicted"/>
<dbReference type="Proteomes" id="UP000240978">
    <property type="component" value="Unassembled WGS sequence"/>
</dbReference>
<protein>
    <submittedName>
        <fullName evidence="2">Uncharacterized protein DUF481</fullName>
    </submittedName>
</protein>
<organism evidence="2 3">
    <name type="scientific">Chitinophaga ginsengisoli</name>
    <dbReference type="NCBI Taxonomy" id="363837"/>
    <lineage>
        <taxon>Bacteria</taxon>
        <taxon>Pseudomonadati</taxon>
        <taxon>Bacteroidota</taxon>
        <taxon>Chitinophagia</taxon>
        <taxon>Chitinophagales</taxon>
        <taxon>Chitinophagaceae</taxon>
        <taxon>Chitinophaga</taxon>
    </lineage>
</organism>
<evidence type="ECO:0000313" key="2">
    <source>
        <dbReference type="EMBL" id="PSL23651.1"/>
    </source>
</evidence>
<comment type="caution">
    <text evidence="2">The sequence shown here is derived from an EMBL/GenBank/DDBJ whole genome shotgun (WGS) entry which is preliminary data.</text>
</comment>
<feature type="chain" id="PRO_5015119990" evidence="1">
    <location>
        <begin position="22"/>
        <end position="247"/>
    </location>
</feature>
<evidence type="ECO:0000313" key="3">
    <source>
        <dbReference type="Proteomes" id="UP000240978"/>
    </source>
</evidence>
<gene>
    <name evidence="2" type="ORF">CLV42_1175</name>
</gene>
<dbReference type="Pfam" id="PF04338">
    <property type="entry name" value="DUF481"/>
    <property type="match status" value="1"/>
</dbReference>
<sequence>MLLIMRYVFSLLLMMICYTTAQGQFSDSVHYYGKFSSLGSINRTQDGRSYLLNNNFRVGVSKKKIALNGSGGWVYGEQDSVKTNNDFAASMDFSLFRAVRQIYYWGLANYDKSYSLKINDRFQGGGGIAYNVLDRKGAYLSLSDGILFENSDLFLEDTIRDVYHTFRNSFRLGYKFVIHDIIIIDGTHFLQNSLSHGSDYNIRSTSNLSILLRKWLSITATMTYNKLNRTARENLLFSYGLTIEKYF</sequence>
<keyword evidence="1" id="KW-0732">Signal</keyword>
<dbReference type="InterPro" id="IPR007433">
    <property type="entry name" value="DUF481"/>
</dbReference>